<dbReference type="GO" id="GO:0016070">
    <property type="term" value="P:RNA metabolic process"/>
    <property type="evidence" value="ECO:0007669"/>
    <property type="project" value="UniProtKB-ARBA"/>
</dbReference>
<dbReference type="GO" id="GO:0003682">
    <property type="term" value="F:chromatin binding"/>
    <property type="evidence" value="ECO:0007669"/>
    <property type="project" value="TreeGrafter"/>
</dbReference>
<dbReference type="InterPro" id="IPR037867">
    <property type="entry name" value="Swd2/WDR82"/>
</dbReference>
<dbReference type="Gene3D" id="2.130.10.10">
    <property type="entry name" value="YVTN repeat-like/Quinoprotein amine dehydrogenase"/>
    <property type="match status" value="1"/>
</dbReference>
<evidence type="ECO:0000256" key="5">
    <source>
        <dbReference type="ARBA" id="ARBA00023242"/>
    </source>
</evidence>
<dbReference type="PANTHER" id="PTHR19861:SF0">
    <property type="entry name" value="WD REPEAT-CONTAINING PROTEIN 82"/>
    <property type="match status" value="1"/>
</dbReference>
<dbReference type="SUPFAM" id="SSF50978">
    <property type="entry name" value="WD40 repeat-like"/>
    <property type="match status" value="1"/>
</dbReference>
<keyword evidence="8" id="KW-1185">Reference proteome</keyword>
<dbReference type="EMBL" id="LAEV01001411">
    <property type="protein sequence ID" value="KKA28129.1"/>
    <property type="molecule type" value="Genomic_DNA"/>
</dbReference>
<protein>
    <submittedName>
        <fullName evidence="7">Uncharacterized protein</fullName>
    </submittedName>
</protein>
<evidence type="ECO:0000256" key="2">
    <source>
        <dbReference type="ARBA" id="ARBA00005616"/>
    </source>
</evidence>
<organism evidence="7 8">
    <name type="scientific">Thielaviopsis punctulata</name>
    <dbReference type="NCBI Taxonomy" id="72032"/>
    <lineage>
        <taxon>Eukaryota</taxon>
        <taxon>Fungi</taxon>
        <taxon>Dikarya</taxon>
        <taxon>Ascomycota</taxon>
        <taxon>Pezizomycotina</taxon>
        <taxon>Sordariomycetes</taxon>
        <taxon>Hypocreomycetidae</taxon>
        <taxon>Microascales</taxon>
        <taxon>Ceratocystidaceae</taxon>
        <taxon>Thielaviopsis</taxon>
    </lineage>
</organism>
<comment type="caution">
    <text evidence="7">The sequence shown here is derived from an EMBL/GenBank/DDBJ whole genome shotgun (WGS) entry which is preliminary data.</text>
</comment>
<keyword evidence="4" id="KW-0677">Repeat</keyword>
<evidence type="ECO:0000313" key="7">
    <source>
        <dbReference type="EMBL" id="KKA28129.1"/>
    </source>
</evidence>
<dbReference type="SMART" id="SM00320">
    <property type="entry name" value="WD40"/>
    <property type="match status" value="3"/>
</dbReference>
<proteinExistence type="inferred from homology"/>
<dbReference type="Proteomes" id="UP000033483">
    <property type="component" value="Unassembled WGS sequence"/>
</dbReference>
<dbReference type="AlphaFoldDB" id="A0A0F4ZC55"/>
<dbReference type="PROSITE" id="PS50082">
    <property type="entry name" value="WD_REPEATS_2"/>
    <property type="match status" value="1"/>
</dbReference>
<evidence type="ECO:0000256" key="1">
    <source>
        <dbReference type="ARBA" id="ARBA00004123"/>
    </source>
</evidence>
<evidence type="ECO:0000256" key="4">
    <source>
        <dbReference type="ARBA" id="ARBA00022737"/>
    </source>
</evidence>
<dbReference type="Pfam" id="PF00400">
    <property type="entry name" value="WD40"/>
    <property type="match status" value="1"/>
</dbReference>
<reference evidence="7 8" key="1">
    <citation type="submission" date="2015-03" db="EMBL/GenBank/DDBJ databases">
        <authorList>
            <person name="Radwan O."/>
            <person name="Al-Naeli F.A."/>
            <person name="Rendon G.A."/>
            <person name="Fields C."/>
        </authorList>
    </citation>
    <scope>NUCLEOTIDE SEQUENCE [LARGE SCALE GENOMIC DNA]</scope>
    <source>
        <strain evidence="7">CR-DP1</strain>
    </source>
</reference>
<feature type="repeat" description="WD" evidence="6">
    <location>
        <begin position="131"/>
        <end position="172"/>
    </location>
</feature>
<dbReference type="InterPro" id="IPR036322">
    <property type="entry name" value="WD40_repeat_dom_sf"/>
</dbReference>
<gene>
    <name evidence="7" type="ORF">TD95_000978</name>
</gene>
<dbReference type="InterPro" id="IPR001680">
    <property type="entry name" value="WD40_rpt"/>
</dbReference>
<comment type="similarity">
    <text evidence="2">Belongs to the WD repeat SWD2 family.</text>
</comment>
<dbReference type="GO" id="GO:0048188">
    <property type="term" value="C:Set1C/COMPASS complex"/>
    <property type="evidence" value="ECO:0007669"/>
    <property type="project" value="TreeGrafter"/>
</dbReference>
<evidence type="ECO:0000313" key="8">
    <source>
        <dbReference type="Proteomes" id="UP000033483"/>
    </source>
</evidence>
<sequence>MDTSSMDLDVSSANARSGLGSMTQLSDIMSTFRPTKLFRRDDLRDGRPPPYILSLDFDDPGELLMTAESDETIQIYSVRDGRHEKSLLSKKYGAKLARFTHLSSGIIYASTKQNDAIRYLATHDNSFIRYFEGHESRVTDLSMHPGNDSFISCSADNTVRLWTLGTKQWVGQLFLNNPYLSAYDPSGQVFAVGCPLAGTVLLYDCRNFDKAPIGSFDLVAVARHVNHAALMRGWTKLQFSNDGKHLLVATNGDGHFLLDAFDGSLKAYLRVPRGASPAGHVTRRLAPGDAPLPAGSSGAATAAAAAISFETAVESSGDCCFSVDARFVVSAAGTNVAVWDITKIARDQPVMDPSFVLQDGKRTAAVMAFNPRYNFFATADKELQFWMPDPH</sequence>
<keyword evidence="5" id="KW-0539">Nucleus</keyword>
<name>A0A0F4ZC55_9PEZI</name>
<dbReference type="PROSITE" id="PS50294">
    <property type="entry name" value="WD_REPEATS_REGION"/>
    <property type="match status" value="1"/>
</dbReference>
<keyword evidence="3 6" id="KW-0853">WD repeat</keyword>
<dbReference type="OrthoDB" id="27537at2759"/>
<evidence type="ECO:0000256" key="6">
    <source>
        <dbReference type="PROSITE-ProRule" id="PRU00221"/>
    </source>
</evidence>
<comment type="subcellular location">
    <subcellularLocation>
        <location evidence="1">Nucleus</location>
    </subcellularLocation>
</comment>
<dbReference type="PANTHER" id="PTHR19861">
    <property type="entry name" value="WD40 REPEAT PROTEIN SWD2"/>
    <property type="match status" value="1"/>
</dbReference>
<evidence type="ECO:0000256" key="3">
    <source>
        <dbReference type="ARBA" id="ARBA00022574"/>
    </source>
</evidence>
<accession>A0A0F4ZC55</accession>
<dbReference type="InterPro" id="IPR015943">
    <property type="entry name" value="WD40/YVTN_repeat-like_dom_sf"/>
</dbReference>